<feature type="transmembrane region" description="Helical" evidence="1">
    <location>
        <begin position="53"/>
        <end position="71"/>
    </location>
</feature>
<keyword evidence="3" id="KW-1185">Reference proteome</keyword>
<evidence type="ECO:0000313" key="3">
    <source>
        <dbReference type="Proteomes" id="UP000242715"/>
    </source>
</evidence>
<dbReference type="PANTHER" id="PTHR34427">
    <property type="entry name" value="DUF4283 DOMAIN PROTEIN"/>
    <property type="match status" value="1"/>
</dbReference>
<dbReference type="EMBL" id="DF973918">
    <property type="protein sequence ID" value="GAU42413.1"/>
    <property type="molecule type" value="Genomic_DNA"/>
</dbReference>
<evidence type="ECO:0000256" key="1">
    <source>
        <dbReference type="SAM" id="Phobius"/>
    </source>
</evidence>
<organism evidence="2 3">
    <name type="scientific">Trifolium subterraneum</name>
    <name type="common">Subterranean clover</name>
    <dbReference type="NCBI Taxonomy" id="3900"/>
    <lineage>
        <taxon>Eukaryota</taxon>
        <taxon>Viridiplantae</taxon>
        <taxon>Streptophyta</taxon>
        <taxon>Embryophyta</taxon>
        <taxon>Tracheophyta</taxon>
        <taxon>Spermatophyta</taxon>
        <taxon>Magnoliopsida</taxon>
        <taxon>eudicotyledons</taxon>
        <taxon>Gunneridae</taxon>
        <taxon>Pentapetalae</taxon>
        <taxon>rosids</taxon>
        <taxon>fabids</taxon>
        <taxon>Fabales</taxon>
        <taxon>Fabaceae</taxon>
        <taxon>Papilionoideae</taxon>
        <taxon>50 kb inversion clade</taxon>
        <taxon>NPAAA clade</taxon>
        <taxon>Hologalegina</taxon>
        <taxon>IRL clade</taxon>
        <taxon>Trifolieae</taxon>
        <taxon>Trifolium</taxon>
    </lineage>
</organism>
<feature type="transmembrane region" description="Helical" evidence="1">
    <location>
        <begin position="12"/>
        <end position="33"/>
    </location>
</feature>
<protein>
    <submittedName>
        <fullName evidence="2">Uncharacterized protein</fullName>
    </submittedName>
</protein>
<reference evidence="3" key="1">
    <citation type="journal article" date="2017" name="Front. Plant Sci.">
        <title>Climate Clever Clovers: New Paradigm to Reduce the Environmental Footprint of Ruminants by Breeding Low Methanogenic Forages Utilizing Haplotype Variation.</title>
        <authorList>
            <person name="Kaur P."/>
            <person name="Appels R."/>
            <person name="Bayer P.E."/>
            <person name="Keeble-Gagnere G."/>
            <person name="Wang J."/>
            <person name="Hirakawa H."/>
            <person name="Shirasawa K."/>
            <person name="Vercoe P."/>
            <person name="Stefanova K."/>
            <person name="Durmic Z."/>
            <person name="Nichols P."/>
            <person name="Revell C."/>
            <person name="Isobe S.N."/>
            <person name="Edwards D."/>
            <person name="Erskine W."/>
        </authorList>
    </citation>
    <scope>NUCLEOTIDE SEQUENCE [LARGE SCALE GENOMIC DNA]</scope>
    <source>
        <strain evidence="3">cv. Daliak</strain>
    </source>
</reference>
<gene>
    <name evidence="2" type="ORF">TSUD_324680</name>
</gene>
<proteinExistence type="predicted"/>
<dbReference type="PANTHER" id="PTHR34427:SF5">
    <property type="entry name" value="DUF4283 DOMAIN-CONTAINING PROTEIN"/>
    <property type="match status" value="1"/>
</dbReference>
<dbReference type="AlphaFoldDB" id="A0A2Z6NKD3"/>
<accession>A0A2Z6NKD3</accession>
<evidence type="ECO:0000313" key="2">
    <source>
        <dbReference type="EMBL" id="GAU42413.1"/>
    </source>
</evidence>
<keyword evidence="1" id="KW-1133">Transmembrane helix</keyword>
<keyword evidence="1" id="KW-0472">Membrane</keyword>
<sequence>MANKLVMGRVGFNFPIFLTFVHYITAWILLAIFKALSVLPVSPPSKTTPFSSIFALGAVMAFASGLANTSLKYNSVGFNQMAKIAVTPTIVLAEINLSKFERRNANVQTAEGRTVGEGGKHVQGGRTFKDALVVEEVVGVNVGEGSSAQGGQTKKVVADEVVWEVEVEEERLVGLKGAYVGYLVEEKDVQSIQNNFRMSGFHSLRVIVMGYKQILLWSDKADEVKEVVETVGWWCSLFERVMPWSQELITSHRMIWLSCYGVPIHAWGIDLFRALAFKYGMFIEVDEKTTQFKRCDVARVKVVTKETKLIDSTMVVKVRDKRFEIRVIEETGGWVELGGGSMKATPGWDEEQSSKASYDGGESNCAVAVGCVSESGSDADVSESCQVLLELQAHGGGRAVTFDAKRELGYTEEEMSGNTPNFLGRLEEPEVNVDSDKSEVLLLEDVGSDHRWAYNT</sequence>
<keyword evidence="1" id="KW-0812">Transmembrane</keyword>
<dbReference type="OrthoDB" id="1749329at2759"/>
<name>A0A2Z6NKD3_TRISU</name>
<dbReference type="Proteomes" id="UP000242715">
    <property type="component" value="Unassembled WGS sequence"/>
</dbReference>